<sequence length="105" mass="11460">MGNWGPAKVGLIPKWWTTGGRAGCSESSFSVKGRKVLNLIVSPTFKSSEWELSNSKNSGQATDLTPREIFAAIIFGKVRDTKYLLISMPVIGRWARGRRGCVGMG</sequence>
<evidence type="ECO:0000313" key="2">
    <source>
        <dbReference type="Proteomes" id="UP001497535"/>
    </source>
</evidence>
<accession>A0ACB1AED7</accession>
<comment type="caution">
    <text evidence="1">The sequence shown here is derived from an EMBL/GenBank/DDBJ whole genome shotgun (WGS) entry which is preliminary data.</text>
</comment>
<gene>
    <name evidence="1" type="ORF">MENTE1834_LOCUS37649</name>
</gene>
<organism evidence="1 2">
    <name type="scientific">Meloidogyne enterolobii</name>
    <name type="common">Root-knot nematode worm</name>
    <name type="synonym">Meloidogyne mayaguensis</name>
    <dbReference type="NCBI Taxonomy" id="390850"/>
    <lineage>
        <taxon>Eukaryota</taxon>
        <taxon>Metazoa</taxon>
        <taxon>Ecdysozoa</taxon>
        <taxon>Nematoda</taxon>
        <taxon>Chromadorea</taxon>
        <taxon>Rhabditida</taxon>
        <taxon>Tylenchina</taxon>
        <taxon>Tylenchomorpha</taxon>
        <taxon>Tylenchoidea</taxon>
        <taxon>Meloidogynidae</taxon>
        <taxon>Meloidogyninae</taxon>
        <taxon>Meloidogyne</taxon>
    </lineage>
</organism>
<protein>
    <submittedName>
        <fullName evidence="1">Uncharacterized protein</fullName>
    </submittedName>
</protein>
<proteinExistence type="predicted"/>
<reference evidence="1" key="1">
    <citation type="submission" date="2023-11" db="EMBL/GenBank/DDBJ databases">
        <authorList>
            <person name="Poullet M."/>
        </authorList>
    </citation>
    <scope>NUCLEOTIDE SEQUENCE</scope>
    <source>
        <strain evidence="1">E1834</strain>
    </source>
</reference>
<evidence type="ECO:0000313" key="1">
    <source>
        <dbReference type="EMBL" id="CAK5089897.1"/>
    </source>
</evidence>
<dbReference type="EMBL" id="CAVMJV010000079">
    <property type="protein sequence ID" value="CAK5089897.1"/>
    <property type="molecule type" value="Genomic_DNA"/>
</dbReference>
<name>A0ACB1AED7_MELEN</name>
<dbReference type="Proteomes" id="UP001497535">
    <property type="component" value="Unassembled WGS sequence"/>
</dbReference>
<keyword evidence="2" id="KW-1185">Reference proteome</keyword>